<evidence type="ECO:0000313" key="3">
    <source>
        <dbReference type="EMBL" id="CEM14138.1"/>
    </source>
</evidence>
<dbReference type="Pfam" id="PF08332">
    <property type="entry name" value="CaMKII_AD"/>
    <property type="match status" value="1"/>
</dbReference>
<organism evidence="3 4">
    <name type="scientific">Vitrella brassicaformis (strain CCMP3155)</name>
    <dbReference type="NCBI Taxonomy" id="1169540"/>
    <lineage>
        <taxon>Eukaryota</taxon>
        <taxon>Sar</taxon>
        <taxon>Alveolata</taxon>
        <taxon>Colpodellida</taxon>
        <taxon>Vitrellaceae</taxon>
        <taxon>Vitrella</taxon>
    </lineage>
</organism>
<reference evidence="3 4" key="1">
    <citation type="submission" date="2014-11" db="EMBL/GenBank/DDBJ databases">
        <authorList>
            <person name="Zhu J."/>
            <person name="Qi W."/>
            <person name="Song R."/>
        </authorList>
    </citation>
    <scope>NUCLEOTIDE SEQUENCE [LARGE SCALE GENOMIC DNA]</scope>
</reference>
<feature type="signal peptide" evidence="1">
    <location>
        <begin position="1"/>
        <end position="21"/>
    </location>
</feature>
<dbReference type="InParanoid" id="A0A0G4FK34"/>
<dbReference type="Gene3D" id="3.10.450.50">
    <property type="match status" value="1"/>
</dbReference>
<dbReference type="SUPFAM" id="SSF54427">
    <property type="entry name" value="NTF2-like"/>
    <property type="match status" value="1"/>
</dbReference>
<dbReference type="Proteomes" id="UP000041254">
    <property type="component" value="Unassembled WGS sequence"/>
</dbReference>
<dbReference type="VEuPathDB" id="CryptoDB:Vbra_15652"/>
<evidence type="ECO:0000259" key="2">
    <source>
        <dbReference type="Pfam" id="PF08332"/>
    </source>
</evidence>
<feature type="chain" id="PRO_5005188711" description="Calcium/calmodulin-dependent protein kinase II association-domain domain-containing protein" evidence="1">
    <location>
        <begin position="22"/>
        <end position="206"/>
    </location>
</feature>
<dbReference type="InterPro" id="IPR013543">
    <property type="entry name" value="Ca/CaM-dep_prot_kinase-assoc"/>
</dbReference>
<dbReference type="GO" id="GO:0005516">
    <property type="term" value="F:calmodulin binding"/>
    <property type="evidence" value="ECO:0007669"/>
    <property type="project" value="InterPro"/>
</dbReference>
<dbReference type="InterPro" id="IPR032710">
    <property type="entry name" value="NTF2-like_dom_sf"/>
</dbReference>
<dbReference type="OrthoDB" id="442176at2759"/>
<evidence type="ECO:0000256" key="1">
    <source>
        <dbReference type="SAM" id="SignalP"/>
    </source>
</evidence>
<dbReference type="EMBL" id="CDMY01000454">
    <property type="protein sequence ID" value="CEM14138.1"/>
    <property type="molecule type" value="Genomic_DNA"/>
</dbReference>
<proteinExistence type="predicted"/>
<dbReference type="GO" id="GO:0004683">
    <property type="term" value="F:calcium/calmodulin-dependent protein kinase activity"/>
    <property type="evidence" value="ECO:0007669"/>
    <property type="project" value="InterPro"/>
</dbReference>
<sequence>MPLSPLPLNALLFLLIRSNPALFSGRSPLLTHAAAATHSAAASQVWPVPALESSSSSSSSMPAVPSEIEELNALNKRLLQAITDGDWETYKQLCDPSLTCFEPESKGYLVEGLDFHKYYFNLTAAKKTTSVGKEVDASAPAKVTVTNLKIRLLGNETAVVTYNRLMQVMRQGSPETVATEETRVWHKMGDGKKEWKNIHFHRSFPS</sequence>
<keyword evidence="1" id="KW-0732">Signal</keyword>
<gene>
    <name evidence="3" type="ORF">Vbra_15652</name>
</gene>
<protein>
    <recommendedName>
        <fullName evidence="2">Calcium/calmodulin-dependent protein kinase II association-domain domain-containing protein</fullName>
    </recommendedName>
</protein>
<keyword evidence="4" id="KW-1185">Reference proteome</keyword>
<dbReference type="AlphaFoldDB" id="A0A0G4FK34"/>
<name>A0A0G4FK34_VITBC</name>
<feature type="domain" description="Calcium/calmodulin-dependent protein kinase II association-domain" evidence="2">
    <location>
        <begin position="69"/>
        <end position="203"/>
    </location>
</feature>
<evidence type="ECO:0000313" key="4">
    <source>
        <dbReference type="Proteomes" id="UP000041254"/>
    </source>
</evidence>
<dbReference type="STRING" id="1169540.A0A0G4FK34"/>
<accession>A0A0G4FK34</accession>